<feature type="transmembrane region" description="Helical" evidence="1">
    <location>
        <begin position="66"/>
        <end position="87"/>
    </location>
</feature>
<gene>
    <name evidence="2" type="ORF">HKW67_02455</name>
</gene>
<protein>
    <submittedName>
        <fullName evidence="2">Carotenoid biosynthesis protein</fullName>
    </submittedName>
</protein>
<keyword evidence="1" id="KW-0472">Membrane</keyword>
<dbReference type="EMBL" id="CP053085">
    <property type="protein sequence ID" value="QJR34462.1"/>
    <property type="molecule type" value="Genomic_DNA"/>
</dbReference>
<feature type="transmembrane region" description="Helical" evidence="1">
    <location>
        <begin position="94"/>
        <end position="112"/>
    </location>
</feature>
<reference evidence="2 3" key="1">
    <citation type="submission" date="2020-05" db="EMBL/GenBank/DDBJ databases">
        <title>Complete genome sequence of Gemmatimonas greenlandica TET16.</title>
        <authorList>
            <person name="Zeng Y."/>
        </authorList>
    </citation>
    <scope>NUCLEOTIDE SEQUENCE [LARGE SCALE GENOMIC DNA]</scope>
    <source>
        <strain evidence="2 3">TET16</strain>
    </source>
</reference>
<feature type="transmembrane region" description="Helical" evidence="1">
    <location>
        <begin position="226"/>
        <end position="244"/>
    </location>
</feature>
<dbReference type="Pfam" id="PF04240">
    <property type="entry name" value="Caroten_synth"/>
    <property type="match status" value="1"/>
</dbReference>
<keyword evidence="1" id="KW-0812">Transmembrane</keyword>
<dbReference type="AlphaFoldDB" id="A0A6M4IN66"/>
<dbReference type="KEGG" id="ggr:HKW67_02455"/>
<feature type="transmembrane region" description="Helical" evidence="1">
    <location>
        <begin position="143"/>
        <end position="160"/>
    </location>
</feature>
<feature type="transmembrane region" description="Helical" evidence="1">
    <location>
        <begin position="279"/>
        <end position="298"/>
    </location>
</feature>
<organism evidence="2 3">
    <name type="scientific">Gemmatimonas groenlandica</name>
    <dbReference type="NCBI Taxonomy" id="2732249"/>
    <lineage>
        <taxon>Bacteria</taxon>
        <taxon>Pseudomonadati</taxon>
        <taxon>Gemmatimonadota</taxon>
        <taxon>Gemmatimonadia</taxon>
        <taxon>Gemmatimonadales</taxon>
        <taxon>Gemmatimonadaceae</taxon>
        <taxon>Gemmatimonas</taxon>
    </lineage>
</organism>
<dbReference type="RefSeq" id="WP_171223889.1">
    <property type="nucleotide sequence ID" value="NZ_CP053085.1"/>
</dbReference>
<dbReference type="PANTHER" id="PTHR39419">
    <property type="entry name" value="SLL0814 PROTEIN"/>
    <property type="match status" value="1"/>
</dbReference>
<feature type="transmembrane region" description="Helical" evidence="1">
    <location>
        <begin position="22"/>
        <end position="46"/>
    </location>
</feature>
<accession>A0A6M4IN66</accession>
<evidence type="ECO:0000313" key="3">
    <source>
        <dbReference type="Proteomes" id="UP000500938"/>
    </source>
</evidence>
<keyword evidence="3" id="KW-1185">Reference proteome</keyword>
<evidence type="ECO:0000256" key="1">
    <source>
        <dbReference type="SAM" id="Phobius"/>
    </source>
</evidence>
<dbReference type="Proteomes" id="UP000500938">
    <property type="component" value="Chromosome"/>
</dbReference>
<feature type="transmembrane region" description="Helical" evidence="1">
    <location>
        <begin position="169"/>
        <end position="186"/>
    </location>
</feature>
<evidence type="ECO:0000313" key="2">
    <source>
        <dbReference type="EMBL" id="QJR34462.1"/>
    </source>
</evidence>
<proteinExistence type="predicted"/>
<dbReference type="InterPro" id="IPR007354">
    <property type="entry name" value="CruF-like"/>
</dbReference>
<sequence>MTASTDLRDTLRDSSPSTLLKIAGLTLLGHAFFSAFSAFAFATFLVPPYPEWLQTAQNQKVMAVGFAYGGATTVTLGAIAGLAFLAHCIGSRRALLVFLVSFCLAFISEYAGTVTDYPFGAYEYTSQLGYKMFGRVPFNIPTSWFYMLVASLAICGRFLPAKDDSTSKWYWALMGGLVLTAWDVSMDPAMVKTNHWFWQMGSLADRSAFEQFIGKPIFFGMPITNWLGWLFTGIIVARVMLAIVPPTTWVSKVSPHRLPITLYALNGLLPLAICFRQDMVLAGVLGTIAMAIPLWAALRNDPQPLGITGTAPVGRVAVSGR</sequence>
<keyword evidence="1" id="KW-1133">Transmembrane helix</keyword>
<feature type="transmembrane region" description="Helical" evidence="1">
    <location>
        <begin position="256"/>
        <end position="273"/>
    </location>
</feature>
<dbReference type="PANTHER" id="PTHR39419:SF1">
    <property type="entry name" value="SLL0814 PROTEIN"/>
    <property type="match status" value="1"/>
</dbReference>
<name>A0A6M4IN66_9BACT</name>